<dbReference type="SMART" id="SM00508">
    <property type="entry name" value="PostSET"/>
    <property type="match status" value="1"/>
</dbReference>
<dbReference type="PROSITE" id="PS50868">
    <property type="entry name" value="POST_SET"/>
    <property type="match status" value="1"/>
</dbReference>
<dbReference type="SMART" id="SM00648">
    <property type="entry name" value="SWAP"/>
    <property type="match status" value="2"/>
</dbReference>
<dbReference type="SMART" id="SM00317">
    <property type="entry name" value="SET"/>
    <property type="match status" value="1"/>
</dbReference>
<name>A0A418F285_APHAT</name>
<dbReference type="PROSITE" id="PS50128">
    <property type="entry name" value="SURP"/>
    <property type="match status" value="2"/>
</dbReference>
<evidence type="ECO:0000259" key="19">
    <source>
        <dbReference type="PROSITE" id="PS50016"/>
    </source>
</evidence>
<evidence type="ECO:0000259" key="22">
    <source>
        <dbReference type="PROSITE" id="PS50868"/>
    </source>
</evidence>
<dbReference type="InterPro" id="IPR046341">
    <property type="entry name" value="SET_dom_sf"/>
</dbReference>
<evidence type="ECO:0000313" key="25">
    <source>
        <dbReference type="Proteomes" id="UP000285430"/>
    </source>
</evidence>
<keyword evidence="13" id="KW-0805">Transcription regulation</keyword>
<dbReference type="SUPFAM" id="SSF57903">
    <property type="entry name" value="FYVE/PHD zinc finger"/>
    <property type="match status" value="3"/>
</dbReference>
<evidence type="ECO:0000256" key="7">
    <source>
        <dbReference type="ARBA" id="ARBA00022723"/>
    </source>
</evidence>
<evidence type="ECO:0000313" key="24">
    <source>
        <dbReference type="EMBL" id="RHZ22676.1"/>
    </source>
</evidence>
<dbReference type="Pfam" id="PF12230">
    <property type="entry name" value="PRP21_like_P"/>
    <property type="match status" value="1"/>
</dbReference>
<dbReference type="SMART" id="SM00541">
    <property type="entry name" value="FYRN"/>
    <property type="match status" value="1"/>
</dbReference>
<evidence type="ECO:0000256" key="10">
    <source>
        <dbReference type="ARBA" id="ARBA00022771"/>
    </source>
</evidence>
<feature type="domain" description="Post-SET" evidence="22">
    <location>
        <begin position="1606"/>
        <end position="1622"/>
    </location>
</feature>
<dbReference type="InterPro" id="IPR003616">
    <property type="entry name" value="Post-SET_dom"/>
</dbReference>
<dbReference type="GO" id="GO:0005654">
    <property type="term" value="C:nucleoplasm"/>
    <property type="evidence" value="ECO:0007669"/>
    <property type="project" value="UniProtKB-ARBA"/>
</dbReference>
<dbReference type="InterPro" id="IPR001214">
    <property type="entry name" value="SET_dom"/>
</dbReference>
<dbReference type="Gene3D" id="2.170.270.10">
    <property type="entry name" value="SET domain"/>
    <property type="match status" value="1"/>
</dbReference>
<dbReference type="InterPro" id="IPR011011">
    <property type="entry name" value="Znf_FYVE_PHD"/>
</dbReference>
<keyword evidence="7" id="KW-0479">Metal-binding</keyword>
<feature type="domain" description="SURP motif" evidence="20">
    <location>
        <begin position="32"/>
        <end position="73"/>
    </location>
</feature>
<dbReference type="FunFam" id="1.10.10.790:FF:000002">
    <property type="entry name" value="Splicing factor 3A subunit 1"/>
    <property type="match status" value="1"/>
</dbReference>
<dbReference type="GO" id="GO:0032259">
    <property type="term" value="P:methylation"/>
    <property type="evidence" value="ECO:0007669"/>
    <property type="project" value="UniProtKB-KW"/>
</dbReference>
<keyword evidence="6" id="KW-0949">S-adenosyl-L-methionine</keyword>
<evidence type="ECO:0000259" key="20">
    <source>
        <dbReference type="PROSITE" id="PS50128"/>
    </source>
</evidence>
<dbReference type="Gene3D" id="3.30.40.10">
    <property type="entry name" value="Zinc/RING finger domain, C3HC4 (zinc finger)"/>
    <property type="match status" value="4"/>
</dbReference>
<dbReference type="InterPro" id="IPR035967">
    <property type="entry name" value="SWAP/Surp_sf"/>
</dbReference>
<dbReference type="PROSITE" id="PS51805">
    <property type="entry name" value="EPHD"/>
    <property type="match status" value="1"/>
</dbReference>
<dbReference type="GO" id="GO:0003723">
    <property type="term" value="F:RNA binding"/>
    <property type="evidence" value="ECO:0007669"/>
    <property type="project" value="InterPro"/>
</dbReference>
<keyword evidence="16" id="KW-0539">Nucleus</keyword>
<feature type="domain" description="PHD-type" evidence="19">
    <location>
        <begin position="539"/>
        <end position="595"/>
    </location>
</feature>
<dbReference type="GO" id="GO:0008168">
    <property type="term" value="F:methyltransferase activity"/>
    <property type="evidence" value="ECO:0007669"/>
    <property type="project" value="UniProtKB-KW"/>
</dbReference>
<evidence type="ECO:0008006" key="26">
    <source>
        <dbReference type="Google" id="ProtNLM"/>
    </source>
</evidence>
<dbReference type="PROSITE" id="PS50280">
    <property type="entry name" value="SET"/>
    <property type="match status" value="1"/>
</dbReference>
<dbReference type="SUPFAM" id="SSF109905">
    <property type="entry name" value="Surp module (SWAP domain)"/>
    <property type="match status" value="2"/>
</dbReference>
<dbReference type="GO" id="GO:0005686">
    <property type="term" value="C:U2 snRNP"/>
    <property type="evidence" value="ECO:0007669"/>
    <property type="project" value="UniProtKB-ARBA"/>
</dbReference>
<dbReference type="VEuPathDB" id="FungiDB:H257_17171"/>
<dbReference type="Gene3D" id="3.30.160.360">
    <property type="match status" value="1"/>
</dbReference>
<dbReference type="GO" id="GO:0006325">
    <property type="term" value="P:chromatin organization"/>
    <property type="evidence" value="ECO:0007669"/>
    <property type="project" value="UniProtKB-KW"/>
</dbReference>
<dbReference type="GO" id="GO:0000398">
    <property type="term" value="P:mRNA splicing, via spliceosome"/>
    <property type="evidence" value="ECO:0007669"/>
    <property type="project" value="UniProtKB-ARBA"/>
</dbReference>
<proteinExistence type="predicted"/>
<evidence type="ECO:0000259" key="23">
    <source>
        <dbReference type="PROSITE" id="PS51805"/>
    </source>
</evidence>
<dbReference type="PANTHER" id="PTHR45888:SF6">
    <property type="entry name" value="HL01030P-RELATED"/>
    <property type="match status" value="1"/>
</dbReference>
<dbReference type="VEuPathDB" id="FungiDB:H257_10396"/>
<dbReference type="Gene3D" id="1.10.10.790">
    <property type="entry name" value="Surp module"/>
    <property type="match status" value="2"/>
</dbReference>
<keyword evidence="10 17" id="KW-0863">Zinc-finger</keyword>
<evidence type="ECO:0000256" key="1">
    <source>
        <dbReference type="ARBA" id="ARBA00004123"/>
    </source>
</evidence>
<dbReference type="Pfam" id="PF13771">
    <property type="entry name" value="zf-HC5HC2H"/>
    <property type="match status" value="1"/>
</dbReference>
<keyword evidence="9" id="KW-0677">Repeat</keyword>
<dbReference type="Pfam" id="PF00856">
    <property type="entry name" value="SET"/>
    <property type="match status" value="1"/>
</dbReference>
<keyword evidence="2" id="KW-0597">Phosphoprotein</keyword>
<gene>
    <name evidence="24" type="ORF">DYB37_002118</name>
</gene>
<keyword evidence="3" id="KW-0489">Methyltransferase</keyword>
<keyword evidence="8" id="KW-0747">Spliceosome</keyword>
<sequence length="1622" mass="180704">MAEEGPGAGDAAAAVHGRVTGLIVPPPEIRAVVDKTAQFVARNGRSFERKIAGEVISAKFSFLRASDPYNAYYEHKVAEFEAQTAEPVAPAPAKDTEEGPSQGDTKDAAAVEKAAEPDDTTTTTAIEEGVVAKKPVEAVVSKSLKNLKDKNTNLDAPPADEQFKQKHPTLTPLDQEIMYMTAQYTAVSGKPFLSGLATREQRNPQFDFLKPTHPLFAYFTFLVESYAKILTAKAHHAKNKTGLNVSNPLMDALEAGVNRMHVLDRCVHKHEWMRREEEAQRREAMETDVDKIAYLQIDWHDFVVVETITFDVDDATGAGDPLPYLENDPTSTSSHQADALNQDDMDMDVEDEERPAELKVVEDYVPRGAATTAPSVHITSVDGQTIHSEQANEHMRILLQAPKYREEKARHLQKVQDTPFAPGSAIADNFKRFATKRSDIFTSSADDEARLVHATQHPPPPPPSSPADTIKVEPGMPPPSSTSSAVVVVADKVVQASLVNEMSTFVVPTELAVVPKPYSCVSSVVATQSKIQAHEMAWVDVCAVCCSSGQTLAMVFCVDCGEGFHTFCLQPALDLETKRSDKILEYWRCPNCKICEFCGRCHQEDEAKLLVCDVCERGFHTFCLKPKLRDVPSGGFVCGSCIQCDSCSVPQDKTTWSSTPSSCLTCLGVKIDDLAKKKPSAKRSTDCCPVCSKKWMATEPLIQCDGCELWVHPVCDHITDDALAVLVDDSTSEYYCPVCRQKQRQHLNVFKKAWDLQMNIALIQNKRQDLVETWQAKQVNAKTTRQWAHWRARGPVYLYTMRLGEECLKSLAGRRLSFSYPSSTQGDLFNVSLIPVSIRHRASRYLRFKRYARGPKAALRRQNRKKGHFFTWEGVNSGDEGAIANVVTEAVSAAAFLACCTWLYGTKKLSMFTATLVRASGDPIPDALWNALVDKHAISLADEVKFLTAEYTKRSKARDVAPTPTTIEPVGTVLLPEHPPPVVRMTVAKPLHGWQGWADHTLHFGSFQDHRMCGLCRVFGDSAVCGRLVFADYDQWVHVNCAFWSHEVYEDAYGTLIMCQKARFRGRTTRCSVCHLSGATLGCHGLRCQLNFHFTCAQTHVNFTLDKQTFCHQHDHWMAHIKKQQDRRRKKLDDAKAKLAATAAANIDGKLARPPNDQDDDDAVEVVRAGINDPRAIDDDNEDDEAVHLCVSELVDSICTDAIDARLEPLRFVMSDPLTDKKATKTQMTKGTCYRVGALCVQNLGTIQVGNDSFHTRSTLYPLGYRSTRLFWSATNVEQRALYECEIVNDNSHNKATTTSRPLFKITPCDDMDNPIYGATPNDAIHQLRSRLVGLYESHRAFAGSTNPFTNRTSWYSYGLLGDHFFGLTVPVIGAALETLPYAATTALQDAQNPYPYAFCHTLPTPAMFEDAKHDLKRHRVANAHAQHSSGCARTDGFAWHKLKTKPDGVAKRRKVNVSKQASNDDTNQTKQPANGGMENLPIPMQYRDLRRRPFSERLEVRKSKIHGYGLFVKEAIAEGKMIVEYQGQAIRQKVADMREKRYEEMGIGSCYMFRLDKDIIVDATQTGNLARFINHSCDKIIIFAKVSLQPGDEVTYDYKFPIEDEALRCDCGAPNCIGRMN</sequence>
<evidence type="ECO:0000256" key="5">
    <source>
        <dbReference type="ARBA" id="ARBA00022679"/>
    </source>
</evidence>
<protein>
    <recommendedName>
        <fullName evidence="26">Histone-lysine N-methyltransferase</fullName>
    </recommendedName>
</protein>
<evidence type="ECO:0000256" key="12">
    <source>
        <dbReference type="ARBA" id="ARBA00022853"/>
    </source>
</evidence>
<dbReference type="EMBL" id="QUTH01002968">
    <property type="protein sequence ID" value="RHZ22676.1"/>
    <property type="molecule type" value="Genomic_DNA"/>
</dbReference>
<feature type="domain" description="SET" evidence="21">
    <location>
        <begin position="1497"/>
        <end position="1622"/>
    </location>
</feature>
<dbReference type="PROSITE" id="PS51543">
    <property type="entry name" value="FYRC"/>
    <property type="match status" value="1"/>
</dbReference>
<evidence type="ECO:0000256" key="9">
    <source>
        <dbReference type="ARBA" id="ARBA00022737"/>
    </source>
</evidence>
<feature type="compositionally biased region" description="Polar residues" evidence="18">
    <location>
        <begin position="1458"/>
        <end position="1473"/>
    </location>
</feature>
<dbReference type="GO" id="GO:0008270">
    <property type="term" value="F:zinc ion binding"/>
    <property type="evidence" value="ECO:0007669"/>
    <property type="project" value="UniProtKB-KW"/>
</dbReference>
<feature type="region of interest" description="Disordered" evidence="18">
    <location>
        <begin position="453"/>
        <end position="478"/>
    </location>
</feature>
<dbReference type="InterPro" id="IPR022030">
    <property type="entry name" value="SF3A1_dom"/>
</dbReference>
<evidence type="ECO:0000256" key="13">
    <source>
        <dbReference type="ARBA" id="ARBA00023015"/>
    </source>
</evidence>
<keyword evidence="11" id="KW-0862">Zinc</keyword>
<dbReference type="InterPro" id="IPR019787">
    <property type="entry name" value="Znf_PHD-finger"/>
</dbReference>
<keyword evidence="14" id="KW-0804">Transcription</keyword>
<comment type="caution">
    <text evidence="24">The sequence shown here is derived from an EMBL/GenBank/DDBJ whole genome shotgun (WGS) entry which is preliminary data.</text>
</comment>
<keyword evidence="12" id="KW-0156">Chromatin regulator</keyword>
<feature type="region of interest" description="Disordered" evidence="18">
    <location>
        <begin position="1450"/>
        <end position="1482"/>
    </location>
</feature>
<keyword evidence="5" id="KW-0808">Transferase</keyword>
<feature type="domain" description="PHD-type" evidence="19">
    <location>
        <begin position="685"/>
        <end position="742"/>
    </location>
</feature>
<dbReference type="PANTHER" id="PTHR45888">
    <property type="entry name" value="HL01030P-RELATED"/>
    <property type="match status" value="1"/>
</dbReference>
<evidence type="ECO:0000256" key="4">
    <source>
        <dbReference type="ARBA" id="ARBA00022664"/>
    </source>
</evidence>
<dbReference type="Pfam" id="PF00628">
    <property type="entry name" value="PHD"/>
    <property type="match status" value="3"/>
</dbReference>
<dbReference type="CDD" id="cd15489">
    <property type="entry name" value="PHD_SF"/>
    <property type="match status" value="1"/>
</dbReference>
<dbReference type="GO" id="GO:0005681">
    <property type="term" value="C:spliceosomal complex"/>
    <property type="evidence" value="ECO:0007669"/>
    <property type="project" value="UniProtKB-KW"/>
</dbReference>
<comment type="subcellular location">
    <subcellularLocation>
        <location evidence="1">Nucleus</location>
    </subcellularLocation>
</comment>
<dbReference type="PROSITE" id="PS50016">
    <property type="entry name" value="ZF_PHD_2"/>
    <property type="match status" value="3"/>
</dbReference>
<feature type="domain" description="PHD-type" evidence="23">
    <location>
        <begin position="1010"/>
        <end position="1115"/>
    </location>
</feature>
<evidence type="ECO:0000256" key="11">
    <source>
        <dbReference type="ARBA" id="ARBA00022833"/>
    </source>
</evidence>
<accession>A0A418F285</accession>
<feature type="region of interest" description="Disordered" evidence="18">
    <location>
        <begin position="84"/>
        <end position="120"/>
    </location>
</feature>
<evidence type="ECO:0000256" key="8">
    <source>
        <dbReference type="ARBA" id="ARBA00022728"/>
    </source>
</evidence>
<dbReference type="InterPro" id="IPR003888">
    <property type="entry name" value="FYrich_N"/>
</dbReference>
<evidence type="ECO:0000256" key="18">
    <source>
        <dbReference type="SAM" id="MobiDB-lite"/>
    </source>
</evidence>
<evidence type="ECO:0000259" key="21">
    <source>
        <dbReference type="PROSITE" id="PS50280"/>
    </source>
</evidence>
<dbReference type="SUPFAM" id="SSF82199">
    <property type="entry name" value="SET domain"/>
    <property type="match status" value="1"/>
</dbReference>
<dbReference type="CDD" id="cd10518">
    <property type="entry name" value="SET_SETD1-like"/>
    <property type="match status" value="1"/>
</dbReference>
<dbReference type="InterPro" id="IPR000061">
    <property type="entry name" value="Surp"/>
</dbReference>
<reference evidence="24 25" key="1">
    <citation type="submission" date="2018-08" db="EMBL/GenBank/DDBJ databases">
        <title>Aphanomyces genome sequencing and annotation.</title>
        <authorList>
            <person name="Minardi D."/>
            <person name="Oidtmann B."/>
            <person name="Van Der Giezen M."/>
            <person name="Studholme D.J."/>
        </authorList>
    </citation>
    <scope>NUCLEOTIDE SEQUENCE [LARGE SCALE GENOMIC DNA]</scope>
    <source>
        <strain evidence="24 25">Da</strain>
    </source>
</reference>
<dbReference type="Pfam" id="PF01805">
    <property type="entry name" value="Surp"/>
    <property type="match status" value="2"/>
</dbReference>
<feature type="domain" description="SURP motif" evidence="20">
    <location>
        <begin position="177"/>
        <end position="219"/>
    </location>
</feature>
<keyword evidence="4" id="KW-0507">mRNA processing</keyword>
<feature type="compositionally biased region" description="Basic and acidic residues" evidence="18">
    <location>
        <begin position="104"/>
        <end position="116"/>
    </location>
</feature>
<dbReference type="InterPro" id="IPR013083">
    <property type="entry name" value="Znf_RING/FYVE/PHD"/>
</dbReference>
<evidence type="ECO:0000256" key="6">
    <source>
        <dbReference type="ARBA" id="ARBA00022691"/>
    </source>
</evidence>
<dbReference type="InterPro" id="IPR003889">
    <property type="entry name" value="FYrich_C"/>
</dbReference>
<dbReference type="PROSITE" id="PS51542">
    <property type="entry name" value="FYRN"/>
    <property type="match status" value="1"/>
</dbReference>
<dbReference type="Proteomes" id="UP000285430">
    <property type="component" value="Unassembled WGS sequence"/>
</dbReference>
<evidence type="ECO:0000256" key="16">
    <source>
        <dbReference type="ARBA" id="ARBA00023242"/>
    </source>
</evidence>
<dbReference type="Pfam" id="PF05964">
    <property type="entry name" value="FYRN"/>
    <property type="match status" value="1"/>
</dbReference>
<evidence type="ECO:0000256" key="3">
    <source>
        <dbReference type="ARBA" id="ARBA00022603"/>
    </source>
</evidence>
<evidence type="ECO:0000256" key="15">
    <source>
        <dbReference type="ARBA" id="ARBA00023187"/>
    </source>
</evidence>
<dbReference type="InterPro" id="IPR001965">
    <property type="entry name" value="Znf_PHD"/>
</dbReference>
<evidence type="ECO:0000256" key="17">
    <source>
        <dbReference type="PROSITE-ProRule" id="PRU00146"/>
    </source>
</evidence>
<dbReference type="InterPro" id="IPR034732">
    <property type="entry name" value="EPHD"/>
</dbReference>
<evidence type="ECO:0000256" key="14">
    <source>
        <dbReference type="ARBA" id="ARBA00023163"/>
    </source>
</evidence>
<dbReference type="FunFam" id="1.10.10.790:FF:000001">
    <property type="entry name" value="Splicing factor 3a, subunit 1"/>
    <property type="match status" value="1"/>
</dbReference>
<feature type="domain" description="PHD-type" evidence="19">
    <location>
        <begin position="592"/>
        <end position="644"/>
    </location>
</feature>
<organism evidence="24 25">
    <name type="scientific">Aphanomyces astaci</name>
    <name type="common">Crayfish plague agent</name>
    <dbReference type="NCBI Taxonomy" id="112090"/>
    <lineage>
        <taxon>Eukaryota</taxon>
        <taxon>Sar</taxon>
        <taxon>Stramenopiles</taxon>
        <taxon>Oomycota</taxon>
        <taxon>Saprolegniomycetes</taxon>
        <taxon>Saprolegniales</taxon>
        <taxon>Verrucalvaceae</taxon>
        <taxon>Aphanomyces</taxon>
    </lineage>
</organism>
<keyword evidence="15" id="KW-0508">mRNA splicing</keyword>
<dbReference type="SMART" id="SM00249">
    <property type="entry name" value="PHD"/>
    <property type="match status" value="4"/>
</dbReference>
<evidence type="ECO:0000256" key="2">
    <source>
        <dbReference type="ARBA" id="ARBA00022553"/>
    </source>
</evidence>